<gene>
    <name evidence="1" type="ORF">E5S67_01714</name>
</gene>
<comment type="caution">
    <text evidence="1">The sequence shown here is derived from an EMBL/GenBank/DDBJ whole genome shotgun (WGS) entry which is preliminary data.</text>
</comment>
<dbReference type="EMBL" id="SRRZ01000023">
    <property type="protein sequence ID" value="NQE33991.1"/>
    <property type="molecule type" value="Genomic_DNA"/>
</dbReference>
<reference evidence="1 2" key="1">
    <citation type="journal article" date="2020" name="Sci. Rep.">
        <title>A novel cyanobacterial geosmin producer, revising GeoA distribution and dispersion patterns in Bacteria.</title>
        <authorList>
            <person name="Churro C."/>
            <person name="Semedo-Aguiar A.P."/>
            <person name="Silva A.D."/>
            <person name="Pereira-Leal J.B."/>
            <person name="Leite R.B."/>
        </authorList>
    </citation>
    <scope>NUCLEOTIDE SEQUENCE [LARGE SCALE GENOMIC DNA]</scope>
    <source>
        <strain evidence="1 2">IPMA8</strain>
    </source>
</reference>
<dbReference type="Proteomes" id="UP000702425">
    <property type="component" value="Unassembled WGS sequence"/>
</dbReference>
<evidence type="ECO:0000313" key="1">
    <source>
        <dbReference type="EMBL" id="NQE33991.1"/>
    </source>
</evidence>
<dbReference type="RefSeq" id="WP_246276688.1">
    <property type="nucleotide sequence ID" value="NZ_CAWPPK010000146.1"/>
</dbReference>
<name>A0ABX2CUH3_9CYAN</name>
<evidence type="ECO:0000313" key="2">
    <source>
        <dbReference type="Proteomes" id="UP000702425"/>
    </source>
</evidence>
<organism evidence="1 2">
    <name type="scientific">Microcoleus asticus IPMA8</name>
    <dbReference type="NCBI Taxonomy" id="2563858"/>
    <lineage>
        <taxon>Bacteria</taxon>
        <taxon>Bacillati</taxon>
        <taxon>Cyanobacteriota</taxon>
        <taxon>Cyanophyceae</taxon>
        <taxon>Oscillatoriophycideae</taxon>
        <taxon>Oscillatoriales</taxon>
        <taxon>Microcoleaceae</taxon>
        <taxon>Microcoleus</taxon>
        <taxon>Microcoleus asticus</taxon>
    </lineage>
</organism>
<accession>A0ABX2CUH3</accession>
<proteinExistence type="predicted"/>
<protein>
    <submittedName>
        <fullName evidence="1">Uncharacterized protein</fullName>
    </submittedName>
</protein>
<keyword evidence="2" id="KW-1185">Reference proteome</keyword>
<sequence>MSNSIPSQPQSTIDDTTSYPRLMELIEAEDAANGEVGCGRNLGNKPSLYLKTCGINISDEKLRNLLREYLGHLLMELDFDSIINQVSHFVESLVVQEHTQLEQTRPALILLESVFEQIPAKELKQCIESELGEFCSETAIEQIVQYTGQVIHYSILQPRHKWPKPIWVLSALEKVYIAQASSLDAAIAQVKAQYPDESGELQVIKVGGVLAPNQVICLDLMNKF</sequence>